<dbReference type="InterPro" id="IPR013149">
    <property type="entry name" value="ADH-like_C"/>
</dbReference>
<proteinExistence type="inferred from homology"/>
<dbReference type="InterPro" id="IPR020843">
    <property type="entry name" value="ER"/>
</dbReference>
<dbReference type="PATRIC" id="fig|1423775.4.peg.2518"/>
<dbReference type="GO" id="GO:0008270">
    <property type="term" value="F:zinc ion binding"/>
    <property type="evidence" value="ECO:0007669"/>
    <property type="project" value="InterPro"/>
</dbReference>
<evidence type="ECO:0000256" key="1">
    <source>
        <dbReference type="ARBA" id="ARBA00010371"/>
    </source>
</evidence>
<dbReference type="Pfam" id="PF00107">
    <property type="entry name" value="ADH_zinc_N"/>
    <property type="match status" value="1"/>
</dbReference>
<dbReference type="Proteomes" id="UP000051248">
    <property type="component" value="Unassembled WGS sequence"/>
</dbReference>
<evidence type="ECO:0000313" key="4">
    <source>
        <dbReference type="EMBL" id="KRK78698.1"/>
    </source>
</evidence>
<dbReference type="SUPFAM" id="SSF50129">
    <property type="entry name" value="GroES-like"/>
    <property type="match status" value="1"/>
</dbReference>
<dbReference type="PANTHER" id="PTHR43482">
    <property type="entry name" value="PROTEIN AST1-RELATED"/>
    <property type="match status" value="1"/>
</dbReference>
<sequence>MSRGDHMKTYGMTNSELSSLKEFEKETPVPTGTDLLVKIEGLSINPVDIATRKSFGGNDVQPLILGFDGYGTVTATGDQVNNFKAGDKVFFAGDHTRDGSYQEYELVDERIVALAPTKTSIEESVAMPLVTLTASELLYEKLHVDPKEDNSDKTILIINGAGGVGSIAIQLAHLAGLRVIATASTDEKVKWVKDLGADLVVNHHDDLIKQVHDLGINTVDYILGLSDNDPHWNEIVELIKPFGIFATITNLRDSQIGDLKQKSADFAWEWMFTKAFYNLDSMSTQGDYLEQLATGLDGGMIKSTTTKVLHGLNVETLTKATELVEAGHMMGKVVVIK</sequence>
<dbReference type="InterPro" id="IPR052585">
    <property type="entry name" value="Lipid_raft_assoc_Zn_ADH"/>
</dbReference>
<dbReference type="InterPro" id="IPR036291">
    <property type="entry name" value="NAD(P)-bd_dom_sf"/>
</dbReference>
<keyword evidence="2" id="KW-0560">Oxidoreductase</keyword>
<dbReference type="Pfam" id="PF08240">
    <property type="entry name" value="ADH_N"/>
    <property type="match status" value="1"/>
</dbReference>
<feature type="domain" description="Enoyl reductase (ER)" evidence="3">
    <location>
        <begin position="15"/>
        <end position="335"/>
    </location>
</feature>
<dbReference type="NCBIfam" id="TIGR02817">
    <property type="entry name" value="adh_fam_1"/>
    <property type="match status" value="1"/>
</dbReference>
<dbReference type="InterPro" id="IPR014182">
    <property type="entry name" value="ADH_Zn_typ-1"/>
</dbReference>
<reference evidence="4 5" key="1">
    <citation type="journal article" date="2015" name="Genome Announc.">
        <title>Expanding the biotechnology potential of lactobacilli through comparative genomics of 213 strains and associated genera.</title>
        <authorList>
            <person name="Sun Z."/>
            <person name="Harris H.M."/>
            <person name="McCann A."/>
            <person name="Guo C."/>
            <person name="Argimon S."/>
            <person name="Zhang W."/>
            <person name="Yang X."/>
            <person name="Jeffery I.B."/>
            <person name="Cooney J.C."/>
            <person name="Kagawa T.F."/>
            <person name="Liu W."/>
            <person name="Song Y."/>
            <person name="Salvetti E."/>
            <person name="Wrobel A."/>
            <person name="Rasinkangas P."/>
            <person name="Parkhill J."/>
            <person name="Rea M.C."/>
            <person name="O'Sullivan O."/>
            <person name="Ritari J."/>
            <person name="Douillard F.P."/>
            <person name="Paul Ross R."/>
            <person name="Yang R."/>
            <person name="Briner A.E."/>
            <person name="Felis G.E."/>
            <person name="de Vos W.M."/>
            <person name="Barrangou R."/>
            <person name="Klaenhammer T.R."/>
            <person name="Caufield P.W."/>
            <person name="Cui Y."/>
            <person name="Zhang H."/>
            <person name="O'Toole P.W."/>
        </authorList>
    </citation>
    <scope>NUCLEOTIDE SEQUENCE [LARGE SCALE GENOMIC DNA]</scope>
    <source>
        <strain evidence="4 5">DSM 19682</strain>
    </source>
</reference>
<dbReference type="AlphaFoldDB" id="A0A0R1KFL8"/>
<dbReference type="STRING" id="1423775.FD03_GL002475"/>
<comment type="similarity">
    <text evidence="1 2">Belongs to the zinc-containing alcohol dehydrogenase family. Quinone oxidoreductase subfamily.</text>
</comment>
<dbReference type="InterPro" id="IPR011032">
    <property type="entry name" value="GroES-like_sf"/>
</dbReference>
<keyword evidence="2" id="KW-0862">Zinc</keyword>
<gene>
    <name evidence="4" type="ORF">FD03_GL002475</name>
</gene>
<keyword evidence="5" id="KW-1185">Reference proteome</keyword>
<comment type="caution">
    <text evidence="4">The sequence shown here is derived from an EMBL/GenBank/DDBJ whole genome shotgun (WGS) entry which is preliminary data.</text>
</comment>
<dbReference type="SUPFAM" id="SSF51735">
    <property type="entry name" value="NAD(P)-binding Rossmann-fold domains"/>
    <property type="match status" value="1"/>
</dbReference>
<evidence type="ECO:0000256" key="2">
    <source>
        <dbReference type="RuleBase" id="RU364000"/>
    </source>
</evidence>
<dbReference type="SMART" id="SM00829">
    <property type="entry name" value="PKS_ER"/>
    <property type="match status" value="1"/>
</dbReference>
<evidence type="ECO:0000313" key="5">
    <source>
        <dbReference type="Proteomes" id="UP000051248"/>
    </source>
</evidence>
<dbReference type="Gene3D" id="3.40.50.720">
    <property type="entry name" value="NAD(P)-binding Rossmann-like Domain"/>
    <property type="match status" value="1"/>
</dbReference>
<keyword evidence="2" id="KW-0479">Metal-binding</keyword>
<evidence type="ECO:0000259" key="3">
    <source>
        <dbReference type="SMART" id="SM00829"/>
    </source>
</evidence>
<dbReference type="PANTHER" id="PTHR43482:SF1">
    <property type="entry name" value="PROTEIN AST1-RELATED"/>
    <property type="match status" value="1"/>
</dbReference>
<dbReference type="CDD" id="cd08252">
    <property type="entry name" value="AL_MDR"/>
    <property type="match status" value="1"/>
</dbReference>
<dbReference type="InterPro" id="IPR013154">
    <property type="entry name" value="ADH-like_N"/>
</dbReference>
<dbReference type="GO" id="GO:0016491">
    <property type="term" value="F:oxidoreductase activity"/>
    <property type="evidence" value="ECO:0007669"/>
    <property type="project" value="UniProtKB-KW"/>
</dbReference>
<organism evidence="4 5">
    <name type="scientific">Companilactobacillus nodensis DSM 19682 = JCM 14932 = NBRC 107160</name>
    <dbReference type="NCBI Taxonomy" id="1423775"/>
    <lineage>
        <taxon>Bacteria</taxon>
        <taxon>Bacillati</taxon>
        <taxon>Bacillota</taxon>
        <taxon>Bacilli</taxon>
        <taxon>Lactobacillales</taxon>
        <taxon>Lactobacillaceae</taxon>
        <taxon>Companilactobacillus</taxon>
    </lineage>
</organism>
<dbReference type="EMBL" id="AZDZ01000022">
    <property type="protein sequence ID" value="KRK78698.1"/>
    <property type="molecule type" value="Genomic_DNA"/>
</dbReference>
<protein>
    <recommendedName>
        <fullName evidence="2">Zinc-type alcohol dehydrogenase-like protein</fullName>
    </recommendedName>
</protein>
<dbReference type="eggNOG" id="COG0604">
    <property type="taxonomic scope" value="Bacteria"/>
</dbReference>
<dbReference type="Gene3D" id="3.90.180.10">
    <property type="entry name" value="Medium-chain alcohol dehydrogenases, catalytic domain"/>
    <property type="match status" value="1"/>
</dbReference>
<accession>A0A0R1KFL8</accession>
<name>A0A0R1KFL8_9LACO</name>